<dbReference type="EMBL" id="LT629740">
    <property type="protein sequence ID" value="SDS70296.1"/>
    <property type="molecule type" value="Genomic_DNA"/>
</dbReference>
<name>A0A1H1UDN4_MUCMA</name>
<dbReference type="STRING" id="652787.SAMN05216490_1643"/>
<evidence type="ECO:0000313" key="2">
    <source>
        <dbReference type="Proteomes" id="UP000199679"/>
    </source>
</evidence>
<keyword evidence="2" id="KW-1185">Reference proteome</keyword>
<reference evidence="1 2" key="1">
    <citation type="submission" date="2016-10" db="EMBL/GenBank/DDBJ databases">
        <authorList>
            <person name="de Groot N.N."/>
        </authorList>
    </citation>
    <scope>NUCLEOTIDE SEQUENCE [LARGE SCALE GENOMIC DNA]</scope>
    <source>
        <strain evidence="1 2">MP1X4</strain>
    </source>
</reference>
<organism evidence="1 2">
    <name type="scientific">Mucilaginibacter mallensis</name>
    <dbReference type="NCBI Taxonomy" id="652787"/>
    <lineage>
        <taxon>Bacteria</taxon>
        <taxon>Pseudomonadati</taxon>
        <taxon>Bacteroidota</taxon>
        <taxon>Sphingobacteriia</taxon>
        <taxon>Sphingobacteriales</taxon>
        <taxon>Sphingobacteriaceae</taxon>
        <taxon>Mucilaginibacter</taxon>
    </lineage>
</organism>
<gene>
    <name evidence="1" type="ORF">SAMN05216490_1643</name>
</gene>
<evidence type="ECO:0000313" key="1">
    <source>
        <dbReference type="EMBL" id="SDS70296.1"/>
    </source>
</evidence>
<dbReference type="Gene3D" id="2.130.10.10">
    <property type="entry name" value="YVTN repeat-like/Quinoprotein amine dehydrogenase"/>
    <property type="match status" value="1"/>
</dbReference>
<dbReference type="InterPro" id="IPR015943">
    <property type="entry name" value="WD40/YVTN_repeat-like_dom_sf"/>
</dbReference>
<protein>
    <recommendedName>
        <fullName evidence="3">PQQ-like domain-containing protein</fullName>
    </recommendedName>
</protein>
<dbReference type="Pfam" id="PF16248">
    <property type="entry name" value="DUF4905"/>
    <property type="match status" value="1"/>
</dbReference>
<dbReference type="Proteomes" id="UP000199679">
    <property type="component" value="Chromosome I"/>
</dbReference>
<dbReference type="AlphaFoldDB" id="A0A1H1UDN4"/>
<sequence>MLQSYISQQFNGTIWRLEIDELSETIFIETRNEQDKQVSFSSINLNTGHTNFKELTTPERWLTGIEAAYDGVLLLHNYQSENGPLHKGIIAIDAITGETLWENYINAFDHLSADGPVVYNTNIQPKKLFIADIRTGATNRVYDPSVNHEIQNSIVVPQLIDPALLSPELILFSPFGNSIHYLEYNNFRIVSLHTLEAETLKQYLYIFNGVDKVYDDLLNTSIQKLQPEAFILHKTRLIYIKDKSVLNIVNL</sequence>
<accession>A0A1H1UDN4</accession>
<evidence type="ECO:0008006" key="3">
    <source>
        <dbReference type="Google" id="ProtNLM"/>
    </source>
</evidence>
<dbReference type="InterPro" id="IPR032595">
    <property type="entry name" value="DUF4905"/>
</dbReference>
<proteinExistence type="predicted"/>